<feature type="transmembrane region" description="Helical" evidence="1">
    <location>
        <begin position="53"/>
        <end position="70"/>
    </location>
</feature>
<sequence length="192" mass="19982">MAIGVILGASGPLLLATDAPFGQVAHLTLSAGWSWAALAYFVGMAGGSKMRSAATGTLALMSAVCVYYATKAQQGAYLAADLSDPTGQATQFDWDGFISKTLLWCVFALFLGPLLGAAGNLARNSAYRFPCRLVIPLVVIVETTMRLGAEADLQGSLTTTTWSATRAVAIAALIAVAVLAALDSRRRRRPGA</sequence>
<keyword evidence="1" id="KW-0472">Membrane</keyword>
<gene>
    <name evidence="2" type="ORF">AB0887_01125</name>
</gene>
<keyword evidence="3" id="KW-1185">Reference proteome</keyword>
<dbReference type="EMBL" id="JBEYRS010000001">
    <property type="protein sequence ID" value="MEW2360564.1"/>
    <property type="molecule type" value="Genomic_DNA"/>
</dbReference>
<feature type="transmembrane region" description="Helical" evidence="1">
    <location>
        <begin position="101"/>
        <end position="122"/>
    </location>
</feature>
<keyword evidence="1" id="KW-1133">Transmembrane helix</keyword>
<feature type="transmembrane region" description="Helical" evidence="1">
    <location>
        <begin position="161"/>
        <end position="182"/>
    </location>
</feature>
<accession>A0ABV3LM72</accession>
<protein>
    <recommendedName>
        <fullName evidence="4">Integral membrane protein</fullName>
    </recommendedName>
</protein>
<feature type="transmembrane region" description="Helical" evidence="1">
    <location>
        <begin position="129"/>
        <end position="149"/>
    </location>
</feature>
<feature type="transmembrane region" description="Helical" evidence="1">
    <location>
        <begin position="26"/>
        <end position="46"/>
    </location>
</feature>
<evidence type="ECO:0008006" key="4">
    <source>
        <dbReference type="Google" id="ProtNLM"/>
    </source>
</evidence>
<evidence type="ECO:0000256" key="1">
    <source>
        <dbReference type="SAM" id="Phobius"/>
    </source>
</evidence>
<comment type="caution">
    <text evidence="2">The sequence shown here is derived from an EMBL/GenBank/DDBJ whole genome shotgun (WGS) entry which is preliminary data.</text>
</comment>
<dbReference type="Proteomes" id="UP001553843">
    <property type="component" value="Unassembled WGS sequence"/>
</dbReference>
<reference evidence="2 3" key="1">
    <citation type="submission" date="2024-06" db="EMBL/GenBank/DDBJ databases">
        <title>The Natural Products Discovery Center: Release of the First 8490 Sequenced Strains for Exploring Actinobacteria Biosynthetic Diversity.</title>
        <authorList>
            <person name="Kalkreuter E."/>
            <person name="Kautsar S.A."/>
            <person name="Yang D."/>
            <person name="Bader C.D."/>
            <person name="Teijaro C.N."/>
            <person name="Fluegel L."/>
            <person name="Davis C.M."/>
            <person name="Simpson J.R."/>
            <person name="Lauterbach L."/>
            <person name="Steele A.D."/>
            <person name="Gui C."/>
            <person name="Meng S."/>
            <person name="Li G."/>
            <person name="Viehrig K."/>
            <person name="Ye F."/>
            <person name="Su P."/>
            <person name="Kiefer A.F."/>
            <person name="Nichols A."/>
            <person name="Cepeda A.J."/>
            <person name="Yan W."/>
            <person name="Fan B."/>
            <person name="Jiang Y."/>
            <person name="Adhikari A."/>
            <person name="Zheng C.-J."/>
            <person name="Schuster L."/>
            <person name="Cowan T.M."/>
            <person name="Smanski M.J."/>
            <person name="Chevrette M.G."/>
            <person name="De Carvalho L.P.S."/>
            <person name="Shen B."/>
        </authorList>
    </citation>
    <scope>NUCLEOTIDE SEQUENCE [LARGE SCALE GENOMIC DNA]</scope>
    <source>
        <strain evidence="2 3">NPDC047833</strain>
    </source>
</reference>
<evidence type="ECO:0000313" key="2">
    <source>
        <dbReference type="EMBL" id="MEW2360564.1"/>
    </source>
</evidence>
<name>A0ABV3LM72_9ACTN</name>
<proteinExistence type="predicted"/>
<dbReference type="RefSeq" id="WP_359776956.1">
    <property type="nucleotide sequence ID" value="NZ_JBEYRR010000003.1"/>
</dbReference>
<organism evidence="2 3">
    <name type="scientific">Streptomyces huasconensis</name>
    <dbReference type="NCBI Taxonomy" id="1854574"/>
    <lineage>
        <taxon>Bacteria</taxon>
        <taxon>Bacillati</taxon>
        <taxon>Actinomycetota</taxon>
        <taxon>Actinomycetes</taxon>
        <taxon>Kitasatosporales</taxon>
        <taxon>Streptomycetaceae</taxon>
        <taxon>Streptomyces</taxon>
    </lineage>
</organism>
<keyword evidence="1" id="KW-0812">Transmembrane</keyword>
<evidence type="ECO:0000313" key="3">
    <source>
        <dbReference type="Proteomes" id="UP001553843"/>
    </source>
</evidence>